<dbReference type="SUPFAM" id="SSF51735">
    <property type="entry name" value="NAD(P)-binding Rossmann-fold domains"/>
    <property type="match status" value="1"/>
</dbReference>
<protein>
    <recommendedName>
        <fullName evidence="5">Homoserine dehydrogenase</fullName>
        <ecNumber evidence="4">1.1.1.3</ecNumber>
    </recommendedName>
</protein>
<comment type="pathway">
    <text evidence="2">Amino-acid biosynthesis; L-methionine biosynthesis via de novo pathway; L-homoserine from L-aspartate: step 3/3.</text>
</comment>
<keyword evidence="7" id="KW-0791">Threonine biosynthesis</keyword>
<name>A0ABQ2NJ33_9FLAO</name>
<dbReference type="EC" id="1.1.1.3" evidence="4"/>
<dbReference type="InterPro" id="IPR036291">
    <property type="entry name" value="NAD(P)-bd_dom_sf"/>
</dbReference>
<proteinExistence type="inferred from homology"/>
<evidence type="ECO:0000256" key="3">
    <source>
        <dbReference type="ARBA" id="ARBA00006753"/>
    </source>
</evidence>
<dbReference type="Gene3D" id="3.30.360.10">
    <property type="entry name" value="Dihydrodipicolinate Reductase, domain 2"/>
    <property type="match status" value="1"/>
</dbReference>
<dbReference type="NCBIfam" id="NF004976">
    <property type="entry name" value="PRK06349.1"/>
    <property type="match status" value="1"/>
</dbReference>
<evidence type="ECO:0000256" key="9">
    <source>
        <dbReference type="ARBA" id="ARBA00023167"/>
    </source>
</evidence>
<comment type="caution">
    <text evidence="12">The sequence shown here is derived from an EMBL/GenBank/DDBJ whole genome shotgun (WGS) entry which is preliminary data.</text>
</comment>
<keyword evidence="13" id="KW-1185">Reference proteome</keyword>
<dbReference type="PANTHER" id="PTHR43331">
    <property type="entry name" value="HOMOSERINE DEHYDROGENASE"/>
    <property type="match status" value="1"/>
</dbReference>
<evidence type="ECO:0000256" key="7">
    <source>
        <dbReference type="ARBA" id="ARBA00022697"/>
    </source>
</evidence>
<evidence type="ECO:0000256" key="5">
    <source>
        <dbReference type="ARBA" id="ARBA00013376"/>
    </source>
</evidence>
<keyword evidence="8" id="KW-0560">Oxidoreductase</keyword>
<keyword evidence="9" id="KW-0486">Methionine biosynthesis</keyword>
<dbReference type="EMBL" id="BMLV01000002">
    <property type="protein sequence ID" value="GGP02902.1"/>
    <property type="molecule type" value="Genomic_DNA"/>
</dbReference>
<evidence type="ECO:0000256" key="6">
    <source>
        <dbReference type="ARBA" id="ARBA00022605"/>
    </source>
</evidence>
<dbReference type="PANTHER" id="PTHR43331:SF1">
    <property type="entry name" value="HOMOSERINE DEHYDROGENASE"/>
    <property type="match status" value="1"/>
</dbReference>
<accession>A0ABQ2NJ33</accession>
<feature type="domain" description="Aspartate/homoserine dehydrogenase NAD-binding" evidence="11">
    <location>
        <begin position="11"/>
        <end position="121"/>
    </location>
</feature>
<dbReference type="Gene3D" id="3.40.50.720">
    <property type="entry name" value="NAD(P)-binding Rossmann-like Domain"/>
    <property type="match status" value="1"/>
</dbReference>
<dbReference type="Pfam" id="PF03447">
    <property type="entry name" value="NAD_binding_3"/>
    <property type="match status" value="1"/>
</dbReference>
<evidence type="ECO:0000256" key="1">
    <source>
        <dbReference type="ARBA" id="ARBA00005056"/>
    </source>
</evidence>
<reference evidence="13" key="1">
    <citation type="journal article" date="2019" name="Int. J. Syst. Evol. Microbiol.">
        <title>The Global Catalogue of Microorganisms (GCM) 10K type strain sequencing project: providing services to taxonomists for standard genome sequencing and annotation.</title>
        <authorList>
            <consortium name="The Broad Institute Genomics Platform"/>
            <consortium name="The Broad Institute Genome Sequencing Center for Infectious Disease"/>
            <person name="Wu L."/>
            <person name="Ma J."/>
        </authorList>
    </citation>
    <scope>NUCLEOTIDE SEQUENCE [LARGE SCALE GENOMIC DNA]</scope>
    <source>
        <strain evidence="13">CGMCC 1.7656</strain>
    </source>
</reference>
<sequence>MSKKLTIGLFGYGVVGTGLYDVLHKSKTVDATIKKIVVKNKDKKRNISPEHFHYDKNEILNDDEINVVVELIDDADAAYEIVTTALKKGKAVVSANKKLIAEHFEELYELQKKYNVPFLYEAAVCGSIPIIRNLEEYYNNDFLQSIQGIVNGSTNYILTKTFQDNLSFDEALKEAQEKGYAESNPILDTGGFDARSKLQILLAHSFGIKTVPEDVFNVGIQNLGDLEIKYAKEKNLQIKLLAYAQKRNEEEVAALVIPKFVKSTDTFSTVNDVFNGVKVQTAFADKQFFYGRGAGSLPTASAVLSDISALAYDYKYEYKKIENSENLKLTEDFNLKVLFRHPSKDADKFQPYFENIEEYYGNKEQGYFVGDISFKNLKEIFSQNSEEVSFVLIEVLH</sequence>
<dbReference type="InterPro" id="IPR001342">
    <property type="entry name" value="HDH_cat"/>
</dbReference>
<evidence type="ECO:0000313" key="12">
    <source>
        <dbReference type="EMBL" id="GGP02902.1"/>
    </source>
</evidence>
<dbReference type="Pfam" id="PF00742">
    <property type="entry name" value="Homoserine_dh"/>
    <property type="match status" value="1"/>
</dbReference>
<evidence type="ECO:0000256" key="8">
    <source>
        <dbReference type="ARBA" id="ARBA00023002"/>
    </source>
</evidence>
<feature type="domain" description="Homoserine dehydrogenase catalytic" evidence="10">
    <location>
        <begin position="129"/>
        <end position="307"/>
    </location>
</feature>
<dbReference type="Proteomes" id="UP000620064">
    <property type="component" value="Unassembled WGS sequence"/>
</dbReference>
<dbReference type="RefSeq" id="WP_188616916.1">
    <property type="nucleotide sequence ID" value="NZ_BMLV01000002.1"/>
</dbReference>
<organism evidence="12 13">
    <name type="scientific">Cloacibacterium rupense</name>
    <dbReference type="NCBI Taxonomy" id="517423"/>
    <lineage>
        <taxon>Bacteria</taxon>
        <taxon>Pseudomonadati</taxon>
        <taxon>Bacteroidota</taxon>
        <taxon>Flavobacteriia</taxon>
        <taxon>Flavobacteriales</taxon>
        <taxon>Weeksellaceae</taxon>
    </lineage>
</organism>
<gene>
    <name evidence="12" type="ORF">GCM10010992_09160</name>
</gene>
<comment type="pathway">
    <text evidence="1">Amino-acid biosynthesis; L-threonine biosynthesis; L-threonine from L-aspartate: step 3/5.</text>
</comment>
<comment type="similarity">
    <text evidence="3">Belongs to the homoserine dehydrogenase family.</text>
</comment>
<evidence type="ECO:0000259" key="10">
    <source>
        <dbReference type="Pfam" id="PF00742"/>
    </source>
</evidence>
<keyword evidence="6" id="KW-0028">Amino-acid biosynthesis</keyword>
<evidence type="ECO:0000256" key="4">
    <source>
        <dbReference type="ARBA" id="ARBA00013213"/>
    </source>
</evidence>
<evidence type="ECO:0000313" key="13">
    <source>
        <dbReference type="Proteomes" id="UP000620064"/>
    </source>
</evidence>
<dbReference type="InterPro" id="IPR005106">
    <property type="entry name" value="Asp/hSer_DH_NAD-bd"/>
</dbReference>
<dbReference type="SUPFAM" id="SSF55347">
    <property type="entry name" value="Glyceraldehyde-3-phosphate dehydrogenase-like, C-terminal domain"/>
    <property type="match status" value="1"/>
</dbReference>
<evidence type="ECO:0000259" key="11">
    <source>
        <dbReference type="Pfam" id="PF03447"/>
    </source>
</evidence>
<evidence type="ECO:0000256" key="2">
    <source>
        <dbReference type="ARBA" id="ARBA00005062"/>
    </source>
</evidence>